<evidence type="ECO:0000313" key="2">
    <source>
        <dbReference type="Proteomes" id="UP000295050"/>
    </source>
</evidence>
<proteinExistence type="predicted"/>
<comment type="caution">
    <text evidence="1">The sequence shown here is derived from an EMBL/GenBank/DDBJ whole genome shotgun (WGS) entry which is preliminary data.</text>
</comment>
<dbReference type="AlphaFoldDB" id="A0A4V2SVM2"/>
<dbReference type="EMBL" id="SLXU01000029">
    <property type="protein sequence ID" value="TCP58406.1"/>
    <property type="molecule type" value="Genomic_DNA"/>
</dbReference>
<evidence type="ECO:0000313" key="1">
    <source>
        <dbReference type="EMBL" id="TCP58406.1"/>
    </source>
</evidence>
<keyword evidence="2" id="KW-1185">Reference proteome</keyword>
<protein>
    <submittedName>
        <fullName evidence="1">Uncharacterized protein</fullName>
    </submittedName>
</protein>
<organism evidence="1 2">
    <name type="scientific">Rhodovulum bhavnagarense</name>
    <dbReference type="NCBI Taxonomy" id="992286"/>
    <lineage>
        <taxon>Bacteria</taxon>
        <taxon>Pseudomonadati</taxon>
        <taxon>Pseudomonadota</taxon>
        <taxon>Alphaproteobacteria</taxon>
        <taxon>Rhodobacterales</taxon>
        <taxon>Paracoccaceae</taxon>
        <taxon>Rhodovulum</taxon>
    </lineage>
</organism>
<name>A0A4V2SVM2_9RHOB</name>
<accession>A0A4V2SVM2</accession>
<dbReference type="Proteomes" id="UP000295050">
    <property type="component" value="Unassembled WGS sequence"/>
</dbReference>
<sequence length="112" mass="12655">MALAAYPLRKMSQDPRFAHAWFAGDLDEAMLVARCLKISKRTEAGEIDAANCGPDLRKRMARHFRQFGTGEREILTACKVEAARSQSLDERLARDRASRLTRLDDDFDVSVV</sequence>
<reference evidence="1 2" key="1">
    <citation type="submission" date="2019-03" db="EMBL/GenBank/DDBJ databases">
        <title>Genomic Encyclopedia of Type Strains, Phase IV (KMG-IV): sequencing the most valuable type-strain genomes for metagenomic binning, comparative biology and taxonomic classification.</title>
        <authorList>
            <person name="Goeker M."/>
        </authorList>
    </citation>
    <scope>NUCLEOTIDE SEQUENCE [LARGE SCALE GENOMIC DNA]</scope>
    <source>
        <strain evidence="1 2">DSM 24766</strain>
    </source>
</reference>
<gene>
    <name evidence="1" type="ORF">EV663_12917</name>
</gene>
<dbReference type="RefSeq" id="WP_132953332.1">
    <property type="nucleotide sequence ID" value="NZ_SLXU01000029.1"/>
</dbReference>